<protein>
    <submittedName>
        <fullName evidence="1">Uncharacterized protein</fullName>
    </submittedName>
</protein>
<dbReference type="AlphaFoldDB" id="A0AAE5ZFI4"/>
<name>A0AAE5ZFI4_CUPNH</name>
<gene>
    <name evidence="1" type="ORF">E6A55_17250</name>
</gene>
<organism evidence="1 2">
    <name type="scientific">Cupriavidus necator (strain ATCC 17699 / DSM 428 / KCTC 22496 / NCIMB 10442 / H16 / Stanier 337)</name>
    <name type="common">Ralstonia eutropha</name>
    <dbReference type="NCBI Taxonomy" id="381666"/>
    <lineage>
        <taxon>Bacteria</taxon>
        <taxon>Pseudomonadati</taxon>
        <taxon>Pseudomonadota</taxon>
        <taxon>Betaproteobacteria</taxon>
        <taxon>Burkholderiales</taxon>
        <taxon>Burkholderiaceae</taxon>
        <taxon>Cupriavidus</taxon>
    </lineage>
</organism>
<reference evidence="1 2" key="1">
    <citation type="submission" date="2019-04" db="EMBL/GenBank/DDBJ databases">
        <title>Long-read de novo sequencing of Cupriavidus necator H16.</title>
        <authorList>
            <person name="Little G.T."/>
            <person name="Ehsaan M."/>
            <person name="Arenas-Lopez C."/>
            <person name="Jawed K."/>
            <person name="Winzer K."/>
            <person name="Kovacs K."/>
            <person name="Malys N."/>
            <person name="Minton N.P."/>
        </authorList>
    </citation>
    <scope>NUCLEOTIDE SEQUENCE [LARGE SCALE GENOMIC DNA]</scope>
    <source>
        <strain evidence="1 2">H16</strain>
    </source>
</reference>
<dbReference type="Proteomes" id="UP000296079">
    <property type="component" value="Chromosome 1"/>
</dbReference>
<evidence type="ECO:0000313" key="1">
    <source>
        <dbReference type="EMBL" id="QCC02203.1"/>
    </source>
</evidence>
<sequence length="43" mass="4601">MDGVLTLLEQQSVQFEGCFSAFCLLGLVKAQLESVLADELPAS</sequence>
<proteinExistence type="predicted"/>
<accession>A0AAE5ZFI4</accession>
<dbReference type="EMBL" id="CP039287">
    <property type="protein sequence ID" value="QCC02203.1"/>
    <property type="molecule type" value="Genomic_DNA"/>
</dbReference>
<evidence type="ECO:0000313" key="2">
    <source>
        <dbReference type="Proteomes" id="UP000296079"/>
    </source>
</evidence>